<dbReference type="SUPFAM" id="SSF103025">
    <property type="entry name" value="Folate-binding domain"/>
    <property type="match status" value="1"/>
</dbReference>
<organism evidence="1 2">
    <name type="scientific">Kaustia mangrovi</name>
    <dbReference type="NCBI Taxonomy" id="2593653"/>
    <lineage>
        <taxon>Bacteria</taxon>
        <taxon>Pseudomonadati</taxon>
        <taxon>Pseudomonadota</taxon>
        <taxon>Alphaproteobacteria</taxon>
        <taxon>Hyphomicrobiales</taxon>
        <taxon>Parvibaculaceae</taxon>
        <taxon>Kaustia</taxon>
    </lineage>
</organism>
<dbReference type="Gene3D" id="3.30.1360.120">
    <property type="entry name" value="Probable tRNA modification gtpase trme, domain 1"/>
    <property type="match status" value="1"/>
</dbReference>
<dbReference type="Proteomes" id="UP000593594">
    <property type="component" value="Chromosome"/>
</dbReference>
<reference evidence="1 2" key="1">
    <citation type="submission" date="2020-06" db="EMBL/GenBank/DDBJ databases">
        <title>Genome sequence of 2 isolates from Red Sea Mangroves.</title>
        <authorList>
            <person name="Sefrji F."/>
            <person name="Michoud G."/>
            <person name="Merlino G."/>
            <person name="Daffonchio D."/>
        </authorList>
    </citation>
    <scope>NUCLEOTIDE SEQUENCE [LARGE SCALE GENOMIC DNA]</scope>
    <source>
        <strain evidence="1 2">R1DC25</strain>
    </source>
</reference>
<keyword evidence="2" id="KW-1185">Reference proteome</keyword>
<dbReference type="InterPro" id="IPR027266">
    <property type="entry name" value="TrmE/GcvT-like"/>
</dbReference>
<sequence length="206" mass="21643">MSDIVFTSALGGRSIQAGQDGIALSMSEIAGRGMIDLRGLASDKAFLKAAKSVLGTDLPLEPRSSAGNGDIAVLWMSVDQWLVTLPRARTAELLSALGEAVSGLFAAVTDMSDARTIIRLEGDGARQTLMKASSVDLTVAGTDAGFVRRILFAEIAALVHIVSTGPDVVDLYVFRSYGDFAWEWLTRTATQASAVPLFAPQAAPAV</sequence>
<protein>
    <recommendedName>
        <fullName evidence="3">Sarcosine oxidase subunit gamma</fullName>
    </recommendedName>
</protein>
<name>A0A7S8C243_9HYPH</name>
<dbReference type="AlphaFoldDB" id="A0A7S8C243"/>
<dbReference type="InterPro" id="IPR007375">
    <property type="entry name" value="SoxG"/>
</dbReference>
<dbReference type="EMBL" id="CP058214">
    <property type="protein sequence ID" value="QPC41978.1"/>
    <property type="molecule type" value="Genomic_DNA"/>
</dbReference>
<evidence type="ECO:0000313" key="1">
    <source>
        <dbReference type="EMBL" id="QPC41978.1"/>
    </source>
</evidence>
<dbReference type="Gene3D" id="3.30.70.1520">
    <property type="entry name" value="Heterotetrameric sarcosine oxidase"/>
    <property type="match status" value="1"/>
</dbReference>
<proteinExistence type="predicted"/>
<gene>
    <name evidence="1" type="ORF">HW532_04165</name>
</gene>
<dbReference type="KEGG" id="kmn:HW532_04165"/>
<evidence type="ECO:0000313" key="2">
    <source>
        <dbReference type="Proteomes" id="UP000593594"/>
    </source>
</evidence>
<dbReference type="Pfam" id="PF04268">
    <property type="entry name" value="SoxG"/>
    <property type="match status" value="1"/>
</dbReference>
<accession>A0A7S8C243</accession>
<evidence type="ECO:0008006" key="3">
    <source>
        <dbReference type="Google" id="ProtNLM"/>
    </source>
</evidence>
<dbReference type="RefSeq" id="WP_213163204.1">
    <property type="nucleotide sequence ID" value="NZ_CP058214.1"/>
</dbReference>